<accession>A0ABY6AYK5</accession>
<protein>
    <submittedName>
        <fullName evidence="1">DUF393 domain-containing protein</fullName>
    </submittedName>
</protein>
<dbReference type="InterPro" id="IPR007263">
    <property type="entry name" value="DCC1-like"/>
</dbReference>
<evidence type="ECO:0000313" key="1">
    <source>
        <dbReference type="EMBL" id="UXH77992.1"/>
    </source>
</evidence>
<proteinExistence type="predicted"/>
<evidence type="ECO:0000313" key="2">
    <source>
        <dbReference type="Proteomes" id="UP001064933"/>
    </source>
</evidence>
<dbReference type="RefSeq" id="WP_261757756.1">
    <property type="nucleotide sequence ID" value="NZ_CP104562.2"/>
</dbReference>
<gene>
    <name evidence="1" type="ORF">N4261_24045</name>
</gene>
<sequence>MSDTLPSPVPHPADKLVSRPHVVYYNSACPVCDAGVCAMRDRIAEADVEWVDVHRNPERLVPLGLDLEDVRERLHVVDPSGHLQVGAPALLTTWSLQPRWGWLLKPLGWPGIRRLTSWAYVLFARQLYRWNRRQGHW</sequence>
<reference evidence="1" key="1">
    <citation type="submission" date="2022-10" db="EMBL/GenBank/DDBJ databases">
        <title>Characterization and whole genome sequencing of a new Roseateles species, isolated from fresh water.</title>
        <authorList>
            <person name="Guliayeva D.Y."/>
            <person name="Akhremchuk A.E."/>
            <person name="Sikolenko M.A."/>
            <person name="Valentovich L.N."/>
            <person name="Sidarenka A.V."/>
        </authorList>
    </citation>
    <scope>NUCLEOTIDE SEQUENCE</scope>
    <source>
        <strain evidence="1">BIM B-1768</strain>
    </source>
</reference>
<dbReference type="EMBL" id="CP104562">
    <property type="protein sequence ID" value="UXH77992.1"/>
    <property type="molecule type" value="Genomic_DNA"/>
</dbReference>
<keyword evidence="2" id="KW-1185">Reference proteome</keyword>
<dbReference type="Proteomes" id="UP001064933">
    <property type="component" value="Chromosome"/>
</dbReference>
<organism evidence="1 2">
    <name type="scientific">Roseateles amylovorans</name>
    <dbReference type="NCBI Taxonomy" id="2978473"/>
    <lineage>
        <taxon>Bacteria</taxon>
        <taxon>Pseudomonadati</taxon>
        <taxon>Pseudomonadota</taxon>
        <taxon>Betaproteobacteria</taxon>
        <taxon>Burkholderiales</taxon>
        <taxon>Sphaerotilaceae</taxon>
        <taxon>Roseateles</taxon>
    </lineage>
</organism>
<name>A0ABY6AYK5_9BURK</name>
<dbReference type="Pfam" id="PF04134">
    <property type="entry name" value="DCC1-like"/>
    <property type="match status" value="1"/>
</dbReference>